<sequence length="567" mass="62316">MKHPYIFTPLLLLPSIASATLSCTPSAFQAHLPDNARVGFTHEVPSNGTHEVPSGGTHEGPSNGTLEVPTSNIAYPTSPQGLPALCAVQINVTRSPESSFSFGLFLPQQNWNKRFLAVGNGGFAGGINYLDMAAGVGYGFATMSTDTGHNSTSGDLSWALEAEERRKDFGWRAMHESVVLAKQITQAYYGDADKVEYSYFSGCSTGGRQGLKEVQMFPEDFDGVLAGAPAWWTTHLQTWTIRVALHNLPVEAEWHIPVELFSVVEAEVLKQCDGEDGLVDGVITDPRRCDFFAEALLCGPDVVNQTTAGCLTAPQIGTLEKIYSDYVDVNQTAGKRVPVVRPPWSIEAEYIRLRIPAILPRPGPDWDFYDFNYSIVELADRTDPGNCNADDFDLRPFSARGGKLLTYHGASDALISTGSSSYFYRSVLKTLESRGIEVDPFYRHFLVPGMQHCFGTSEAMNAPWYFAGAGQAGTLSERPGSVHSTPDFEDREHDALIALMEWTEKGIAPDFLVATKWRNDTLVDEVWRQRKICPYPAWARFVGGGADPDVAGSWRCEGLYDMVAQHE</sequence>
<evidence type="ECO:0000313" key="1">
    <source>
        <dbReference type="EMBL" id="KAK3724838.1"/>
    </source>
</evidence>
<comment type="caution">
    <text evidence="1">The sequence shown here is derived from an EMBL/GenBank/DDBJ whole genome shotgun (WGS) entry which is preliminary data.</text>
</comment>
<keyword evidence="2" id="KW-1185">Reference proteome</keyword>
<name>A0ACC3NXH6_9PEZI</name>
<protein>
    <submittedName>
        <fullName evidence="1">Uncharacterized protein</fullName>
    </submittedName>
</protein>
<dbReference type="EMBL" id="JAUTXU010000004">
    <property type="protein sequence ID" value="KAK3724838.1"/>
    <property type="molecule type" value="Genomic_DNA"/>
</dbReference>
<accession>A0ACC3NXH6</accession>
<reference evidence="1" key="1">
    <citation type="submission" date="2023-07" db="EMBL/GenBank/DDBJ databases">
        <title>Black Yeasts Isolated from many extreme environments.</title>
        <authorList>
            <person name="Coleine C."/>
            <person name="Stajich J.E."/>
            <person name="Selbmann L."/>
        </authorList>
    </citation>
    <scope>NUCLEOTIDE SEQUENCE</scope>
    <source>
        <strain evidence="1">CCFEE 5714</strain>
    </source>
</reference>
<gene>
    <name evidence="1" type="ORF">LTR37_000886</name>
</gene>
<proteinExistence type="predicted"/>
<evidence type="ECO:0000313" key="2">
    <source>
        <dbReference type="Proteomes" id="UP001281147"/>
    </source>
</evidence>
<organism evidence="1 2">
    <name type="scientific">Vermiconidia calcicola</name>
    <dbReference type="NCBI Taxonomy" id="1690605"/>
    <lineage>
        <taxon>Eukaryota</taxon>
        <taxon>Fungi</taxon>
        <taxon>Dikarya</taxon>
        <taxon>Ascomycota</taxon>
        <taxon>Pezizomycotina</taxon>
        <taxon>Dothideomycetes</taxon>
        <taxon>Dothideomycetidae</taxon>
        <taxon>Mycosphaerellales</taxon>
        <taxon>Extremaceae</taxon>
        <taxon>Vermiconidia</taxon>
    </lineage>
</organism>
<dbReference type="Proteomes" id="UP001281147">
    <property type="component" value="Unassembled WGS sequence"/>
</dbReference>